<evidence type="ECO:0000256" key="3">
    <source>
        <dbReference type="ARBA" id="ARBA00022884"/>
    </source>
</evidence>
<dbReference type="InterPro" id="IPR012677">
    <property type="entry name" value="Nucleotide-bd_a/b_plait_sf"/>
</dbReference>
<dbReference type="HAMAP" id="MF_01369_B">
    <property type="entry name" value="Ribosomal_uL23_B"/>
    <property type="match status" value="1"/>
</dbReference>
<dbReference type="GO" id="GO:0019843">
    <property type="term" value="F:rRNA binding"/>
    <property type="evidence" value="ECO:0007669"/>
    <property type="project" value="UniProtKB-UniRule"/>
</dbReference>
<comment type="subunit">
    <text evidence="6">Part of the 50S ribosomal subunit. Contacts protein L29, and trigger factor when it is bound to the ribosome.</text>
</comment>
<sequence>MSKISKPSVSKERMYDLITAPIITEKSTLGSEHRQVTFEVPMDATKPEIKAAVEGLFKVKVTAVNTLITKGKVKRFKGILGRRSDYKKAVVTLAEGHTIDVTTGV</sequence>
<dbReference type="GO" id="GO:0006412">
    <property type="term" value="P:translation"/>
    <property type="evidence" value="ECO:0007669"/>
    <property type="project" value="UniProtKB-UniRule"/>
</dbReference>
<protein>
    <recommendedName>
        <fullName evidence="6">Large ribosomal subunit protein uL23</fullName>
    </recommendedName>
</protein>
<keyword evidence="4 6" id="KW-0689">Ribosomal protein</keyword>
<evidence type="ECO:0000313" key="8">
    <source>
        <dbReference type="EMBL" id="GEO37095.1"/>
    </source>
</evidence>
<dbReference type="PROSITE" id="PS00050">
    <property type="entry name" value="RIBOSOMAL_L23"/>
    <property type="match status" value="1"/>
</dbReference>
<accession>A0A512DKX6</accession>
<keyword evidence="2 6" id="KW-0699">rRNA-binding</keyword>
<keyword evidence="3 6" id="KW-0694">RNA-binding</keyword>
<evidence type="ECO:0000256" key="5">
    <source>
        <dbReference type="ARBA" id="ARBA00023274"/>
    </source>
</evidence>
<comment type="caution">
    <text evidence="8">The sequence shown here is derived from an EMBL/GenBank/DDBJ whole genome shotgun (WGS) entry which is preliminary data.</text>
</comment>
<keyword evidence="9" id="KW-1185">Reference proteome</keyword>
<dbReference type="SUPFAM" id="SSF54189">
    <property type="entry name" value="Ribosomal proteins S24e, L23 and L15e"/>
    <property type="match status" value="1"/>
</dbReference>
<dbReference type="InterPro" id="IPR001014">
    <property type="entry name" value="Ribosomal_uL23_CS"/>
</dbReference>
<evidence type="ECO:0000256" key="7">
    <source>
        <dbReference type="RuleBase" id="RU003934"/>
    </source>
</evidence>
<dbReference type="Proteomes" id="UP000321523">
    <property type="component" value="Unassembled WGS sequence"/>
</dbReference>
<reference evidence="8 9" key="1">
    <citation type="submission" date="2019-07" db="EMBL/GenBank/DDBJ databases">
        <title>Whole genome shotgun sequence of Skermanella aerolata NBRC 106429.</title>
        <authorList>
            <person name="Hosoyama A."/>
            <person name="Uohara A."/>
            <person name="Ohji S."/>
            <person name="Ichikawa N."/>
        </authorList>
    </citation>
    <scope>NUCLEOTIDE SEQUENCE [LARGE SCALE GENOMIC DNA]</scope>
    <source>
        <strain evidence="8 9">NBRC 106429</strain>
    </source>
</reference>
<dbReference type="GO" id="GO:0005840">
    <property type="term" value="C:ribosome"/>
    <property type="evidence" value="ECO:0007669"/>
    <property type="project" value="UniProtKB-KW"/>
</dbReference>
<evidence type="ECO:0000256" key="2">
    <source>
        <dbReference type="ARBA" id="ARBA00022730"/>
    </source>
</evidence>
<comment type="function">
    <text evidence="6">One of the early assembly proteins it binds 23S rRNA. One of the proteins that surrounds the polypeptide exit tunnel on the outside of the ribosome. Forms the main docking site for trigger factor binding to the ribosome.</text>
</comment>
<dbReference type="Gene3D" id="3.30.70.330">
    <property type="match status" value="1"/>
</dbReference>
<dbReference type="InterPro" id="IPR012678">
    <property type="entry name" value="Ribosomal_uL23/eL15/eS24_sf"/>
</dbReference>
<keyword evidence="5 6" id="KW-0687">Ribonucleoprotein</keyword>
<dbReference type="PANTHER" id="PTHR11620">
    <property type="entry name" value="60S RIBOSOMAL PROTEIN L23A"/>
    <property type="match status" value="1"/>
</dbReference>
<dbReference type="GO" id="GO:1990904">
    <property type="term" value="C:ribonucleoprotein complex"/>
    <property type="evidence" value="ECO:0007669"/>
    <property type="project" value="UniProtKB-KW"/>
</dbReference>
<dbReference type="NCBIfam" id="NF004359">
    <property type="entry name" value="PRK05738.1-3"/>
    <property type="match status" value="1"/>
</dbReference>
<dbReference type="AlphaFoldDB" id="A0A512DKX6"/>
<name>A0A512DKX6_9PROT</name>
<evidence type="ECO:0000313" key="9">
    <source>
        <dbReference type="Proteomes" id="UP000321523"/>
    </source>
</evidence>
<evidence type="ECO:0000256" key="1">
    <source>
        <dbReference type="ARBA" id="ARBA00006700"/>
    </source>
</evidence>
<evidence type="ECO:0000256" key="6">
    <source>
        <dbReference type="HAMAP-Rule" id="MF_01369"/>
    </source>
</evidence>
<gene>
    <name evidence="6 8" type="primary">rplW</name>
    <name evidence="8" type="ORF">SAE02_12430</name>
</gene>
<proteinExistence type="inferred from homology"/>
<evidence type="ECO:0000256" key="4">
    <source>
        <dbReference type="ARBA" id="ARBA00022980"/>
    </source>
</evidence>
<dbReference type="NCBIfam" id="NF004360">
    <property type="entry name" value="PRK05738.1-5"/>
    <property type="match status" value="1"/>
</dbReference>
<dbReference type="NCBIfam" id="NF004363">
    <property type="entry name" value="PRK05738.2-4"/>
    <property type="match status" value="1"/>
</dbReference>
<dbReference type="InterPro" id="IPR013025">
    <property type="entry name" value="Ribosomal_uL23-like"/>
</dbReference>
<organism evidence="8 9">
    <name type="scientific">Skermanella aerolata</name>
    <dbReference type="NCBI Taxonomy" id="393310"/>
    <lineage>
        <taxon>Bacteria</taxon>
        <taxon>Pseudomonadati</taxon>
        <taxon>Pseudomonadota</taxon>
        <taxon>Alphaproteobacteria</taxon>
        <taxon>Rhodospirillales</taxon>
        <taxon>Azospirillaceae</taxon>
        <taxon>Skermanella</taxon>
    </lineage>
</organism>
<dbReference type="FunFam" id="3.30.70.330:FF:000001">
    <property type="entry name" value="50S ribosomal protein L23"/>
    <property type="match status" value="1"/>
</dbReference>
<dbReference type="GO" id="GO:0003735">
    <property type="term" value="F:structural constituent of ribosome"/>
    <property type="evidence" value="ECO:0007669"/>
    <property type="project" value="InterPro"/>
</dbReference>
<dbReference type="Pfam" id="PF00276">
    <property type="entry name" value="Ribosomal_L23"/>
    <property type="match status" value="1"/>
</dbReference>
<comment type="similarity">
    <text evidence="1 6 7">Belongs to the universal ribosomal protein uL23 family.</text>
</comment>
<dbReference type="EMBL" id="BJYZ01000003">
    <property type="protein sequence ID" value="GEO37095.1"/>
    <property type="molecule type" value="Genomic_DNA"/>
</dbReference>